<feature type="transmembrane region" description="Helical" evidence="1">
    <location>
        <begin position="514"/>
        <end position="535"/>
    </location>
</feature>
<evidence type="ECO:0000313" key="3">
    <source>
        <dbReference type="Proteomes" id="UP001595773"/>
    </source>
</evidence>
<keyword evidence="1" id="KW-0812">Transmembrane</keyword>
<dbReference type="EMBL" id="JBHSCQ010000006">
    <property type="protein sequence ID" value="MFC4265122.1"/>
    <property type="molecule type" value="Genomic_DNA"/>
</dbReference>
<sequence>MSASPAAGDTASIPATNGVLTGFGLCVRLLLRRNWLRLLIWAVLLPLMIPVVYSSQQAAFPTQTARDSYSQVANTPAVAAMTGLPYSSGSLGGILVIKIWMTLAISLAFASIFLLTRNGRADEEAGRTELLRAQALGRYAYSLANYAVVGSLSVVTGLLIALFSLGEKLPTAGSFVMGGSVAGVGLVFVGIGALCGQLSSTSRGANSLGVGFLAVFYVIRAVADVRADGSRSSGLSWLSPIGWAQNMRAFGDNNWWPFLALLAFTVISCAVALRVETHRDLGMGLLAERPGPARASAFLTTHVGLVLRLQRTPLAAWIVGAVVAGLFFGGVATAMAGLLDPSTPWAKAFVGDSQNMLNSVLGIFGLFNALLAAAFAVQILTTARSQEAGGPLELELAGSVSRLRWFGGHVLVAAAGSAAMLLLGGWLTGASSGGVISGLTTAGASFAYWPAVLLMMGVFTFLYGFAPRHSVSIAWAIYGAFLILALFGRLFSLSEDAIRATPFGAVPRMPAEKFSLTPMLALTVVALVLGALGIWRFSTRDIESE</sequence>
<keyword evidence="1" id="KW-0472">Membrane</keyword>
<keyword evidence="1" id="KW-1133">Transmembrane helix</keyword>
<feature type="transmembrane region" description="Helical" evidence="1">
    <location>
        <begin position="473"/>
        <end position="494"/>
    </location>
</feature>
<feature type="transmembrane region" description="Helical" evidence="1">
    <location>
        <begin position="255"/>
        <end position="273"/>
    </location>
</feature>
<reference evidence="3" key="1">
    <citation type="journal article" date="2019" name="Int. J. Syst. Evol. Microbiol.">
        <title>The Global Catalogue of Microorganisms (GCM) 10K type strain sequencing project: providing services to taxonomists for standard genome sequencing and annotation.</title>
        <authorList>
            <consortium name="The Broad Institute Genomics Platform"/>
            <consortium name="The Broad Institute Genome Sequencing Center for Infectious Disease"/>
            <person name="Wu L."/>
            <person name="Ma J."/>
        </authorList>
    </citation>
    <scope>NUCLEOTIDE SEQUENCE [LARGE SCALE GENOMIC DNA]</scope>
    <source>
        <strain evidence="3">CGMCC 1.10698</strain>
    </source>
</reference>
<feature type="transmembrane region" description="Helical" evidence="1">
    <location>
        <begin position="207"/>
        <end position="223"/>
    </location>
</feature>
<protein>
    <submittedName>
        <fullName evidence="2">ABC transporter permease</fullName>
    </submittedName>
</protein>
<feature type="transmembrane region" description="Helical" evidence="1">
    <location>
        <begin position="175"/>
        <end position="195"/>
    </location>
</feature>
<dbReference type="Proteomes" id="UP001595773">
    <property type="component" value="Unassembled WGS sequence"/>
</dbReference>
<feature type="transmembrane region" description="Helical" evidence="1">
    <location>
        <begin position="403"/>
        <end position="427"/>
    </location>
</feature>
<dbReference type="RefSeq" id="WP_230067156.1">
    <property type="nucleotide sequence ID" value="NZ_BAABLL010000003.1"/>
</dbReference>
<keyword evidence="3" id="KW-1185">Reference proteome</keyword>
<evidence type="ECO:0000313" key="2">
    <source>
        <dbReference type="EMBL" id="MFC4265122.1"/>
    </source>
</evidence>
<name>A0ABV8QY91_9MICC</name>
<feature type="transmembrane region" description="Helical" evidence="1">
    <location>
        <begin position="91"/>
        <end position="115"/>
    </location>
</feature>
<feature type="transmembrane region" description="Helical" evidence="1">
    <location>
        <begin position="314"/>
        <end position="339"/>
    </location>
</feature>
<feature type="transmembrane region" description="Helical" evidence="1">
    <location>
        <begin position="12"/>
        <end position="31"/>
    </location>
</feature>
<organism evidence="2 3">
    <name type="scientific">Arthrobacter cryoconiti</name>
    <dbReference type="NCBI Taxonomy" id="748907"/>
    <lineage>
        <taxon>Bacteria</taxon>
        <taxon>Bacillati</taxon>
        <taxon>Actinomycetota</taxon>
        <taxon>Actinomycetes</taxon>
        <taxon>Micrococcales</taxon>
        <taxon>Micrococcaceae</taxon>
        <taxon>Arthrobacter</taxon>
    </lineage>
</organism>
<gene>
    <name evidence="2" type="ORF">ACFOW9_05875</name>
</gene>
<accession>A0ABV8QY91</accession>
<feature type="transmembrane region" description="Helical" evidence="1">
    <location>
        <begin position="38"/>
        <end position="56"/>
    </location>
</feature>
<feature type="transmembrane region" description="Helical" evidence="1">
    <location>
        <begin position="447"/>
        <end position="466"/>
    </location>
</feature>
<feature type="transmembrane region" description="Helical" evidence="1">
    <location>
        <begin position="136"/>
        <end position="163"/>
    </location>
</feature>
<proteinExistence type="predicted"/>
<feature type="transmembrane region" description="Helical" evidence="1">
    <location>
        <begin position="359"/>
        <end position="382"/>
    </location>
</feature>
<evidence type="ECO:0000256" key="1">
    <source>
        <dbReference type="SAM" id="Phobius"/>
    </source>
</evidence>
<comment type="caution">
    <text evidence="2">The sequence shown here is derived from an EMBL/GenBank/DDBJ whole genome shotgun (WGS) entry which is preliminary data.</text>
</comment>